<protein>
    <recommendedName>
        <fullName evidence="1">HMA domain-containing protein</fullName>
    </recommendedName>
</protein>
<proteinExistence type="predicted"/>
<dbReference type="InterPro" id="IPR006121">
    <property type="entry name" value="HMA_dom"/>
</dbReference>
<gene>
    <name evidence="2" type="ORF">METZ01_LOCUS301475</name>
</gene>
<sequence>MKTLFITLSTLGFLFSGESTATYKVDGMMCAINCPKKVNNSLDGIDGIKSCKVDFESKTTTVVYNDEIIDSDKIGKTIAEKTYYKVKDITRRKPTTWWGWLLSKK</sequence>
<evidence type="ECO:0000259" key="1">
    <source>
        <dbReference type="PROSITE" id="PS50846"/>
    </source>
</evidence>
<dbReference type="PROSITE" id="PS50846">
    <property type="entry name" value="HMA_2"/>
    <property type="match status" value="1"/>
</dbReference>
<accession>A0A382MMT4</accession>
<feature type="domain" description="HMA" evidence="1">
    <location>
        <begin position="19"/>
        <end position="86"/>
    </location>
</feature>
<dbReference type="SUPFAM" id="SSF55008">
    <property type="entry name" value="HMA, heavy metal-associated domain"/>
    <property type="match status" value="1"/>
</dbReference>
<organism evidence="2">
    <name type="scientific">marine metagenome</name>
    <dbReference type="NCBI Taxonomy" id="408172"/>
    <lineage>
        <taxon>unclassified sequences</taxon>
        <taxon>metagenomes</taxon>
        <taxon>ecological metagenomes</taxon>
    </lineage>
</organism>
<dbReference type="InterPro" id="IPR036163">
    <property type="entry name" value="HMA_dom_sf"/>
</dbReference>
<dbReference type="CDD" id="cd00371">
    <property type="entry name" value="HMA"/>
    <property type="match status" value="1"/>
</dbReference>
<dbReference type="AlphaFoldDB" id="A0A382MMT4"/>
<dbReference type="EMBL" id="UINC01093861">
    <property type="protein sequence ID" value="SVC48621.1"/>
    <property type="molecule type" value="Genomic_DNA"/>
</dbReference>
<evidence type="ECO:0000313" key="2">
    <source>
        <dbReference type="EMBL" id="SVC48621.1"/>
    </source>
</evidence>
<dbReference type="GO" id="GO:0046872">
    <property type="term" value="F:metal ion binding"/>
    <property type="evidence" value="ECO:0007669"/>
    <property type="project" value="InterPro"/>
</dbReference>
<reference evidence="2" key="1">
    <citation type="submission" date="2018-05" db="EMBL/GenBank/DDBJ databases">
        <authorList>
            <person name="Lanie J.A."/>
            <person name="Ng W.-L."/>
            <person name="Kazmierczak K.M."/>
            <person name="Andrzejewski T.M."/>
            <person name="Davidsen T.M."/>
            <person name="Wayne K.J."/>
            <person name="Tettelin H."/>
            <person name="Glass J.I."/>
            <person name="Rusch D."/>
            <person name="Podicherti R."/>
            <person name="Tsui H.-C.T."/>
            <person name="Winkler M.E."/>
        </authorList>
    </citation>
    <scope>NUCLEOTIDE SEQUENCE</scope>
</reference>
<name>A0A382MMT4_9ZZZZ</name>
<dbReference type="Pfam" id="PF00403">
    <property type="entry name" value="HMA"/>
    <property type="match status" value="1"/>
</dbReference>
<dbReference type="Gene3D" id="3.30.70.100">
    <property type="match status" value="1"/>
</dbReference>